<keyword evidence="3 5" id="KW-0106">Calcium</keyword>
<proteinExistence type="predicted"/>
<dbReference type="Proteomes" id="UP000694388">
    <property type="component" value="Unplaced"/>
</dbReference>
<feature type="domain" description="Cadherin" evidence="7">
    <location>
        <begin position="38"/>
        <end position="136"/>
    </location>
</feature>
<dbReference type="GO" id="GO:0016339">
    <property type="term" value="P:calcium-dependent cell-cell adhesion via plasma membrane cell adhesion molecules"/>
    <property type="evidence" value="ECO:0007669"/>
    <property type="project" value="TreeGrafter"/>
</dbReference>
<dbReference type="PANTHER" id="PTHR24027:SF78">
    <property type="entry name" value="CADHERIN-LIKE PROTEIN 26"/>
    <property type="match status" value="1"/>
</dbReference>
<accession>A0A8C4WUI1</accession>
<feature type="transmembrane region" description="Helical" evidence="6">
    <location>
        <begin position="152"/>
        <end position="175"/>
    </location>
</feature>
<dbReference type="GO" id="GO:0005509">
    <property type="term" value="F:calcium ion binding"/>
    <property type="evidence" value="ECO:0007669"/>
    <property type="project" value="UniProtKB-UniRule"/>
</dbReference>
<keyword evidence="6" id="KW-0812">Transmembrane</keyword>
<dbReference type="PANTHER" id="PTHR24027">
    <property type="entry name" value="CADHERIN-23"/>
    <property type="match status" value="1"/>
</dbReference>
<dbReference type="CDD" id="cd11304">
    <property type="entry name" value="Cadherin_repeat"/>
    <property type="match status" value="1"/>
</dbReference>
<evidence type="ECO:0000256" key="4">
    <source>
        <dbReference type="ARBA" id="ARBA00023136"/>
    </source>
</evidence>
<reference evidence="8" key="1">
    <citation type="submission" date="2025-08" db="UniProtKB">
        <authorList>
            <consortium name="Ensembl"/>
        </authorList>
    </citation>
    <scope>IDENTIFICATION</scope>
</reference>
<dbReference type="GO" id="GO:0045296">
    <property type="term" value="F:cadherin binding"/>
    <property type="evidence" value="ECO:0007669"/>
    <property type="project" value="TreeGrafter"/>
</dbReference>
<keyword evidence="2" id="KW-0677">Repeat</keyword>
<dbReference type="PROSITE" id="PS50268">
    <property type="entry name" value="CADHERIN_2"/>
    <property type="match status" value="2"/>
</dbReference>
<dbReference type="GO" id="GO:0007156">
    <property type="term" value="P:homophilic cell adhesion via plasma membrane adhesion molecules"/>
    <property type="evidence" value="ECO:0007669"/>
    <property type="project" value="InterPro"/>
</dbReference>
<dbReference type="SUPFAM" id="SSF49313">
    <property type="entry name" value="Cadherin-like"/>
    <property type="match status" value="1"/>
</dbReference>
<dbReference type="GO" id="GO:0000902">
    <property type="term" value="P:cell morphogenesis"/>
    <property type="evidence" value="ECO:0007669"/>
    <property type="project" value="TreeGrafter"/>
</dbReference>
<evidence type="ECO:0000259" key="7">
    <source>
        <dbReference type="PROSITE" id="PS50268"/>
    </source>
</evidence>
<dbReference type="Ensembl" id="ENSEBUT00000012049.1">
    <property type="protein sequence ID" value="ENSEBUP00000011478.1"/>
    <property type="gene ID" value="ENSEBUG00000007351.1"/>
</dbReference>
<dbReference type="PROSITE" id="PS00232">
    <property type="entry name" value="CADHERIN_1"/>
    <property type="match status" value="1"/>
</dbReference>
<evidence type="ECO:0000256" key="2">
    <source>
        <dbReference type="ARBA" id="ARBA00022737"/>
    </source>
</evidence>
<dbReference type="InterPro" id="IPR020894">
    <property type="entry name" value="Cadherin_CS"/>
</dbReference>
<keyword evidence="9" id="KW-1185">Reference proteome</keyword>
<dbReference type="InterPro" id="IPR039808">
    <property type="entry name" value="Cadherin"/>
</dbReference>
<dbReference type="InterPro" id="IPR015919">
    <property type="entry name" value="Cadherin-like_sf"/>
</dbReference>
<protein>
    <recommendedName>
        <fullName evidence="7">Cadherin domain-containing protein</fullName>
    </recommendedName>
</protein>
<evidence type="ECO:0000256" key="3">
    <source>
        <dbReference type="ARBA" id="ARBA00022837"/>
    </source>
</evidence>
<dbReference type="Gene3D" id="2.60.40.60">
    <property type="entry name" value="Cadherins"/>
    <property type="match status" value="1"/>
</dbReference>
<evidence type="ECO:0000313" key="9">
    <source>
        <dbReference type="Proteomes" id="UP000694388"/>
    </source>
</evidence>
<evidence type="ECO:0000256" key="1">
    <source>
        <dbReference type="ARBA" id="ARBA00004370"/>
    </source>
</evidence>
<reference evidence="8" key="2">
    <citation type="submission" date="2025-09" db="UniProtKB">
        <authorList>
            <consortium name="Ensembl"/>
        </authorList>
    </citation>
    <scope>IDENTIFICATION</scope>
</reference>
<dbReference type="GeneTree" id="ENSGT01030000234624"/>
<keyword evidence="6" id="KW-1133">Transmembrane helix</keyword>
<dbReference type="InterPro" id="IPR002126">
    <property type="entry name" value="Cadherin-like_dom"/>
</dbReference>
<dbReference type="GO" id="GO:0008013">
    <property type="term" value="F:beta-catenin binding"/>
    <property type="evidence" value="ECO:0007669"/>
    <property type="project" value="TreeGrafter"/>
</dbReference>
<evidence type="ECO:0000256" key="5">
    <source>
        <dbReference type="PROSITE-ProRule" id="PRU00043"/>
    </source>
</evidence>
<dbReference type="AlphaFoldDB" id="A0A8C4WUI1"/>
<comment type="subcellular location">
    <subcellularLocation>
        <location evidence="1">Membrane</location>
    </subcellularLocation>
</comment>
<organism evidence="8 9">
    <name type="scientific">Eptatretus burgeri</name>
    <name type="common">Inshore hagfish</name>
    <dbReference type="NCBI Taxonomy" id="7764"/>
    <lineage>
        <taxon>Eukaryota</taxon>
        <taxon>Metazoa</taxon>
        <taxon>Chordata</taxon>
        <taxon>Craniata</taxon>
        <taxon>Vertebrata</taxon>
        <taxon>Cyclostomata</taxon>
        <taxon>Myxini</taxon>
        <taxon>Myxiniformes</taxon>
        <taxon>Myxinidae</taxon>
        <taxon>Eptatretinae</taxon>
        <taxon>Eptatretus</taxon>
    </lineage>
</organism>
<name>A0A8C4WUI1_EPTBU</name>
<feature type="domain" description="Cadherin" evidence="7">
    <location>
        <begin position="7"/>
        <end position="31"/>
    </location>
</feature>
<dbReference type="GO" id="GO:0044331">
    <property type="term" value="P:cell-cell adhesion mediated by cadherin"/>
    <property type="evidence" value="ECO:0007669"/>
    <property type="project" value="TreeGrafter"/>
</dbReference>
<dbReference type="GO" id="GO:0007043">
    <property type="term" value="P:cell-cell junction assembly"/>
    <property type="evidence" value="ECO:0007669"/>
    <property type="project" value="TreeGrafter"/>
</dbReference>
<sequence>MLLPLTGDPAMTGTGTLEINLIDINDHPPDFIPSQRFICLNSANGTVIKAEDKDSDLNAGPFTFSLPSYPTSKDWTLQTISRDAAFLAYTKGKAPEGVHFVPVSVKDRGGKTTTKTLNVTVCKCDDHFNKCIEPRVIGPQIKTAGAMGLSGGALAAILLSLLLLPLLALLMMMTYKFCCGGAGVPICGGSENLLKNFPSDFPKGSLIQYHDEGAGETLAALPSNGFDTVNSKTSTVGLEKSKGLHQIKSAMQVKAGAGDTVGFGQLSSFTHNDVVSESRMSEMAVASGMISSPGVVTIGPRGAAEIITTMETTLPAVSANGETEMFGSSSMDQVHGTLTRESRSGQGGARWSFVDGSRTEGAPTILSPIYLSSPGPVTTLSCGGGLGHCVQRVEAPVAMSPTNTLRYQEVRGRSDICENAHQLVSEVNPPLQQQIFVIA</sequence>
<dbReference type="GO" id="GO:0034332">
    <property type="term" value="P:adherens junction organization"/>
    <property type="evidence" value="ECO:0007669"/>
    <property type="project" value="TreeGrafter"/>
</dbReference>
<evidence type="ECO:0000256" key="6">
    <source>
        <dbReference type="SAM" id="Phobius"/>
    </source>
</evidence>
<keyword evidence="4 6" id="KW-0472">Membrane</keyword>
<dbReference type="GO" id="GO:0016342">
    <property type="term" value="C:catenin complex"/>
    <property type="evidence" value="ECO:0007669"/>
    <property type="project" value="TreeGrafter"/>
</dbReference>
<dbReference type="GO" id="GO:0016477">
    <property type="term" value="P:cell migration"/>
    <property type="evidence" value="ECO:0007669"/>
    <property type="project" value="TreeGrafter"/>
</dbReference>
<evidence type="ECO:0000313" key="8">
    <source>
        <dbReference type="Ensembl" id="ENSEBUP00000011478.1"/>
    </source>
</evidence>
<dbReference type="GO" id="GO:0005912">
    <property type="term" value="C:adherens junction"/>
    <property type="evidence" value="ECO:0007669"/>
    <property type="project" value="TreeGrafter"/>
</dbReference>